<protein>
    <submittedName>
        <fullName evidence="2">ATP-binding cassette, sub-family G, member 1, related</fullName>
    </submittedName>
</protein>
<dbReference type="VEuPathDB" id="ToxoDB:EAH_00065180"/>
<dbReference type="Proteomes" id="UP000018050">
    <property type="component" value="Unassembled WGS sequence"/>
</dbReference>
<evidence type="ECO:0000313" key="2">
    <source>
        <dbReference type="EMBL" id="CDI82166.1"/>
    </source>
</evidence>
<keyword evidence="1" id="KW-0472">Membrane</keyword>
<feature type="transmembrane region" description="Helical" evidence="1">
    <location>
        <begin position="140"/>
        <end position="165"/>
    </location>
</feature>
<proteinExistence type="predicted"/>
<dbReference type="RefSeq" id="XP_013248330.1">
    <property type="nucleotide sequence ID" value="XM_013392876.1"/>
</dbReference>
<keyword evidence="3" id="KW-1185">Reference proteome</keyword>
<evidence type="ECO:0000256" key="1">
    <source>
        <dbReference type="SAM" id="Phobius"/>
    </source>
</evidence>
<gene>
    <name evidence="2" type="ORF">EAH_00065180</name>
</gene>
<keyword evidence="2" id="KW-0067">ATP-binding</keyword>
<reference evidence="2" key="2">
    <citation type="submission" date="2013-10" db="EMBL/GenBank/DDBJ databases">
        <authorList>
            <person name="Aslett M."/>
        </authorList>
    </citation>
    <scope>NUCLEOTIDE SEQUENCE [LARGE SCALE GENOMIC DNA]</scope>
    <source>
        <strain evidence="2">Houghton</strain>
    </source>
</reference>
<dbReference type="GO" id="GO:0005524">
    <property type="term" value="F:ATP binding"/>
    <property type="evidence" value="ECO:0007669"/>
    <property type="project" value="UniProtKB-KW"/>
</dbReference>
<feature type="transmembrane region" description="Helical" evidence="1">
    <location>
        <begin position="74"/>
        <end position="96"/>
    </location>
</feature>
<dbReference type="EMBL" id="HG672110">
    <property type="protein sequence ID" value="CDI82166.1"/>
    <property type="molecule type" value="Genomic_DNA"/>
</dbReference>
<keyword evidence="1" id="KW-1133">Transmembrane helix</keyword>
<dbReference type="GeneID" id="25274588"/>
<accession>U6GPL9</accession>
<organism evidence="2 3">
    <name type="scientific">Eimeria acervulina</name>
    <name type="common">Coccidian parasite</name>
    <dbReference type="NCBI Taxonomy" id="5801"/>
    <lineage>
        <taxon>Eukaryota</taxon>
        <taxon>Sar</taxon>
        <taxon>Alveolata</taxon>
        <taxon>Apicomplexa</taxon>
        <taxon>Conoidasida</taxon>
        <taxon>Coccidia</taxon>
        <taxon>Eucoccidiorida</taxon>
        <taxon>Eimeriorina</taxon>
        <taxon>Eimeriidae</taxon>
        <taxon>Eimeria</taxon>
    </lineage>
</organism>
<dbReference type="AlphaFoldDB" id="U6GPL9"/>
<evidence type="ECO:0000313" key="3">
    <source>
        <dbReference type="Proteomes" id="UP000018050"/>
    </source>
</evidence>
<sequence>MAECGFPMCIALSIIPFVNTVTYLERKHQFLHELADGYYSPGPYLLAEGVTIMFCFDGYLHGSQCRWRRSVPPALRFLVFLSPYFYLFEGLAIALYEDNEEIFSDAEHASRFGYMSSNEMFSYFGLAGTFTKTKLSPKEWFWVADVLPLAACTLGVHAVCWLYWINKRLYK</sequence>
<dbReference type="OrthoDB" id="330785at2759"/>
<name>U6GPL9_EIMAC</name>
<reference evidence="2" key="1">
    <citation type="submission" date="2013-10" db="EMBL/GenBank/DDBJ databases">
        <title>Genomic analysis of the causative agents of coccidiosis in chickens.</title>
        <authorList>
            <person name="Reid A.J."/>
            <person name="Blake D."/>
            <person name="Billington K."/>
            <person name="Browne H."/>
            <person name="Dunn M."/>
            <person name="Hung S."/>
            <person name="Kawahara F."/>
            <person name="Miranda-Saavedra D."/>
            <person name="Mourier T."/>
            <person name="Nagra H."/>
            <person name="Otto T.D."/>
            <person name="Rawlings N."/>
            <person name="Sanchez A."/>
            <person name="Sanders M."/>
            <person name="Subramaniam C."/>
            <person name="Tay Y."/>
            <person name="Dear P."/>
            <person name="Doerig C."/>
            <person name="Gruber A."/>
            <person name="Parkinson J."/>
            <person name="Shirley M."/>
            <person name="Wan K.L."/>
            <person name="Berriman M."/>
            <person name="Tomley F."/>
            <person name="Pain A."/>
        </authorList>
    </citation>
    <scope>NUCLEOTIDE SEQUENCE [LARGE SCALE GENOMIC DNA]</scope>
    <source>
        <strain evidence="2">Houghton</strain>
    </source>
</reference>
<keyword evidence="2" id="KW-0547">Nucleotide-binding</keyword>
<keyword evidence="1" id="KW-0812">Transmembrane</keyword>
<feature type="transmembrane region" description="Helical" evidence="1">
    <location>
        <begin position="44"/>
        <end position="62"/>
    </location>
</feature>